<evidence type="ECO:0000313" key="3">
    <source>
        <dbReference type="EMBL" id="UYQ72858.1"/>
    </source>
</evidence>
<accession>A0ABY6IQH2</accession>
<evidence type="ECO:0000259" key="2">
    <source>
        <dbReference type="Pfam" id="PF07007"/>
    </source>
</evidence>
<feature type="domain" description="Lysozyme inhibitor LprI-like N-terminal" evidence="2">
    <location>
        <begin position="66"/>
        <end position="160"/>
    </location>
</feature>
<proteinExistence type="predicted"/>
<dbReference type="PANTHER" id="PTHR39176:SF1">
    <property type="entry name" value="PERIPLASMIC PROTEIN"/>
    <property type="match status" value="1"/>
</dbReference>
<gene>
    <name evidence="3" type="ORF">OF122_03520</name>
</gene>
<dbReference type="Gene3D" id="1.20.1270.180">
    <property type="match status" value="1"/>
</dbReference>
<feature type="chain" id="PRO_5045740122" evidence="1">
    <location>
        <begin position="19"/>
        <end position="168"/>
    </location>
</feature>
<dbReference type="EMBL" id="CP107716">
    <property type="protein sequence ID" value="UYQ72858.1"/>
    <property type="molecule type" value="Genomic_DNA"/>
</dbReference>
<dbReference type="Proteomes" id="UP001163882">
    <property type="component" value="Chromosome"/>
</dbReference>
<reference evidence="3" key="1">
    <citation type="submission" date="2022-10" db="EMBL/GenBank/DDBJ databases">
        <title>YIM 151497 complete genome.</title>
        <authorList>
            <person name="Chen X."/>
        </authorList>
    </citation>
    <scope>NUCLEOTIDE SEQUENCE</scope>
    <source>
        <strain evidence="3">YIM 151497</strain>
    </source>
</reference>
<dbReference type="RefSeq" id="WP_264226462.1">
    <property type="nucleotide sequence ID" value="NZ_CP107716.1"/>
</dbReference>
<evidence type="ECO:0000313" key="4">
    <source>
        <dbReference type="Proteomes" id="UP001163882"/>
    </source>
</evidence>
<dbReference type="Pfam" id="PF07007">
    <property type="entry name" value="LprI"/>
    <property type="match status" value="1"/>
</dbReference>
<organism evidence="3 4">
    <name type="scientific">Pelagibacterium flavum</name>
    <dbReference type="NCBI Taxonomy" id="2984530"/>
    <lineage>
        <taxon>Bacteria</taxon>
        <taxon>Pseudomonadati</taxon>
        <taxon>Pseudomonadota</taxon>
        <taxon>Alphaproteobacteria</taxon>
        <taxon>Hyphomicrobiales</taxon>
        <taxon>Devosiaceae</taxon>
        <taxon>Pelagibacterium</taxon>
    </lineage>
</organism>
<dbReference type="InterPro" id="IPR009739">
    <property type="entry name" value="LprI-like_N"/>
</dbReference>
<keyword evidence="4" id="KW-1185">Reference proteome</keyword>
<dbReference type="PANTHER" id="PTHR39176">
    <property type="entry name" value="PERIPLASMIC PROTEIN-RELATED"/>
    <property type="match status" value="1"/>
</dbReference>
<evidence type="ECO:0000256" key="1">
    <source>
        <dbReference type="SAM" id="SignalP"/>
    </source>
</evidence>
<name>A0ABY6IQH2_9HYPH</name>
<keyword evidence="1" id="KW-0732">Signal</keyword>
<feature type="signal peptide" evidence="1">
    <location>
        <begin position="1"/>
        <end position="18"/>
    </location>
</feature>
<protein>
    <submittedName>
        <fullName evidence="3">DUF1311 domain-containing protein</fullName>
    </submittedName>
</protein>
<sequence length="168" mass="18593">MKPLAIAAILLIALPATAQDATTFTTADADLMTGCIAELSDPKRAAENPQEVRRQTQCVGAASNVCMDTEEDGYTTIGMVECMARETAWWDSQLNANYTRLQQTLETDLFSTLQQAQRTWITYRDQSCGFEYGMWGNGSMRSIAHASCMLDETARRAETLSNYLNPEG</sequence>